<keyword evidence="3" id="KW-1185">Reference proteome</keyword>
<keyword evidence="1" id="KW-0812">Transmembrane</keyword>
<accession>A0AAE3G1Z4</accession>
<dbReference type="Proteomes" id="UP001205843">
    <property type="component" value="Unassembled WGS sequence"/>
</dbReference>
<protein>
    <submittedName>
        <fullName evidence="2">Uncharacterized protein</fullName>
    </submittedName>
</protein>
<feature type="transmembrane region" description="Helical" evidence="1">
    <location>
        <begin position="17"/>
        <end position="37"/>
    </location>
</feature>
<reference evidence="2" key="1">
    <citation type="submission" date="2022-03" db="EMBL/GenBank/DDBJ databases">
        <title>Genomic Encyclopedia of Type Strains, Phase III (KMG-III): the genomes of soil and plant-associated and newly described type strains.</title>
        <authorList>
            <person name="Whitman W."/>
        </authorList>
    </citation>
    <scope>NUCLEOTIDE SEQUENCE</scope>
    <source>
        <strain evidence="2">ANL 6-2</strain>
    </source>
</reference>
<sequence>MTGETTIPSHGPRTLPLLHLLLTLVAAAVLFLPVVTLGDGSQPTVVDVAGGWATASLVIMGFIMLAAVTLAVTGRTVWSNLLVIDLGVLLSLAPAVLGLLVRWETPESGIGSLGAAFWLAMALMLGRIPLSVYIRSRAARVGQR</sequence>
<feature type="transmembrane region" description="Helical" evidence="1">
    <location>
        <begin position="82"/>
        <end position="103"/>
    </location>
</feature>
<evidence type="ECO:0000313" key="3">
    <source>
        <dbReference type="Proteomes" id="UP001205843"/>
    </source>
</evidence>
<feature type="transmembrane region" description="Helical" evidence="1">
    <location>
        <begin position="115"/>
        <end position="134"/>
    </location>
</feature>
<proteinExistence type="predicted"/>
<keyword evidence="1" id="KW-1133">Transmembrane helix</keyword>
<evidence type="ECO:0000256" key="1">
    <source>
        <dbReference type="SAM" id="Phobius"/>
    </source>
</evidence>
<gene>
    <name evidence="2" type="ORF">J2T57_000333</name>
</gene>
<dbReference type="EMBL" id="JALJXV010000001">
    <property type="protein sequence ID" value="MCP1673241.1"/>
    <property type="molecule type" value="Genomic_DNA"/>
</dbReference>
<dbReference type="RefSeq" id="WP_253473264.1">
    <property type="nucleotide sequence ID" value="NZ_JALJXV010000001.1"/>
</dbReference>
<feature type="transmembrane region" description="Helical" evidence="1">
    <location>
        <begin position="49"/>
        <end position="70"/>
    </location>
</feature>
<evidence type="ECO:0000313" key="2">
    <source>
        <dbReference type="EMBL" id="MCP1673241.1"/>
    </source>
</evidence>
<comment type="caution">
    <text evidence="2">The sequence shown here is derived from an EMBL/GenBank/DDBJ whole genome shotgun (WGS) entry which is preliminary data.</text>
</comment>
<name>A0AAE3G1Z4_9GAMM</name>
<organism evidence="2 3">
    <name type="scientific">Natronocella acetinitrilica</name>
    <dbReference type="NCBI Taxonomy" id="414046"/>
    <lineage>
        <taxon>Bacteria</taxon>
        <taxon>Pseudomonadati</taxon>
        <taxon>Pseudomonadota</taxon>
        <taxon>Gammaproteobacteria</taxon>
        <taxon>Chromatiales</taxon>
        <taxon>Ectothiorhodospiraceae</taxon>
        <taxon>Natronocella</taxon>
    </lineage>
</organism>
<keyword evidence="1" id="KW-0472">Membrane</keyword>
<dbReference type="AlphaFoldDB" id="A0AAE3G1Z4"/>